<dbReference type="InterPro" id="IPR015943">
    <property type="entry name" value="WD40/YVTN_repeat-like_dom_sf"/>
</dbReference>
<proteinExistence type="inferred from homology"/>
<dbReference type="Gene3D" id="2.130.10.10">
    <property type="entry name" value="YVTN repeat-like/Quinoprotein amine dehydrogenase"/>
    <property type="match status" value="2"/>
</dbReference>
<evidence type="ECO:0000256" key="1">
    <source>
        <dbReference type="ARBA" id="ARBA00022574"/>
    </source>
</evidence>
<evidence type="ECO:0000313" key="6">
    <source>
        <dbReference type="EMBL" id="OSX58929.1"/>
    </source>
</evidence>
<dbReference type="SMART" id="SM00320">
    <property type="entry name" value="WD40"/>
    <property type="match status" value="5"/>
</dbReference>
<evidence type="ECO:0000256" key="3">
    <source>
        <dbReference type="ARBA" id="ARBA00037931"/>
    </source>
</evidence>
<accession>A0A1X6MRK7</accession>
<dbReference type="SUPFAM" id="SSF50978">
    <property type="entry name" value="WD40 repeat-like"/>
    <property type="match status" value="1"/>
</dbReference>
<sequence>MFSKPPPPSPSHILRTHVAQVNVIHFSDDNERLYSGDSSGTVTITSTRTLRPTAVWQAHTDGLLGIQEWEDSIITHGRDNKLHVWSAARDAEPASTIGQSAASPGLQTPTLRCSMDVNALNYCRFSLLPRREGQAALIALPNLVESSLADIWDLSSQQRLHAAIGKAGLPSKLPDGRGANPTGIIMSIHLYEVAHPHISGQTQLRLLCAYENGGVTAWGYTRSDRETSVEGAGWESIWNVRLHVESVMAMAVSRDNSFALTVSADHLIGRYDLQARPSRDWVAAEEAQDTSAVCTIHRTKHPGNGSVAIRDDGRVCAVGGWDGKVRLYSTKSVKPLGTLVYHKKNCQSVSFARYGTSAADVGSVPGDDSEDEMGEEDQAERSRWLAVGSQDCRVSIWGLMNFSGGT</sequence>
<dbReference type="OrthoDB" id="7668193at2759"/>
<gene>
    <name evidence="6" type="ORF">POSPLADRAFT_1075788</name>
</gene>
<feature type="region of interest" description="Disordered" evidence="5">
    <location>
        <begin position="360"/>
        <end position="380"/>
    </location>
</feature>
<dbReference type="EMBL" id="KZ110603">
    <property type="protein sequence ID" value="OSX58929.1"/>
    <property type="molecule type" value="Genomic_DNA"/>
</dbReference>
<evidence type="ECO:0000256" key="5">
    <source>
        <dbReference type="SAM" id="MobiDB-lite"/>
    </source>
</evidence>
<keyword evidence="7" id="KW-1185">Reference proteome</keyword>
<dbReference type="InterPro" id="IPR036322">
    <property type="entry name" value="WD40_repeat_dom_sf"/>
</dbReference>
<keyword evidence="2" id="KW-0677">Repeat</keyword>
<dbReference type="Pfam" id="PF00400">
    <property type="entry name" value="WD40"/>
    <property type="match status" value="2"/>
</dbReference>
<feature type="compositionally biased region" description="Acidic residues" evidence="5">
    <location>
        <begin position="367"/>
        <end position="378"/>
    </location>
</feature>
<evidence type="ECO:0000313" key="7">
    <source>
        <dbReference type="Proteomes" id="UP000194127"/>
    </source>
</evidence>
<keyword evidence="1" id="KW-0853">WD repeat</keyword>
<protein>
    <recommendedName>
        <fullName evidence="4">ASTRA-associated protein 1</fullName>
    </recommendedName>
</protein>
<dbReference type="PANTHER" id="PTHR19854">
    <property type="entry name" value="TRANSDUCIN BETA-LIKE 3"/>
    <property type="match status" value="1"/>
</dbReference>
<dbReference type="Proteomes" id="UP000194127">
    <property type="component" value="Unassembled WGS sequence"/>
</dbReference>
<dbReference type="AlphaFoldDB" id="A0A1X6MRK7"/>
<comment type="similarity">
    <text evidence="3">Belongs to the WD repeat ASA1 family.</text>
</comment>
<dbReference type="InterPro" id="IPR001680">
    <property type="entry name" value="WD40_rpt"/>
</dbReference>
<dbReference type="GeneID" id="36327806"/>
<evidence type="ECO:0000256" key="4">
    <source>
        <dbReference type="ARBA" id="ARBA00040563"/>
    </source>
</evidence>
<dbReference type="STRING" id="670580.A0A1X6MRK7"/>
<organism evidence="6 7">
    <name type="scientific">Postia placenta MAD-698-R-SB12</name>
    <dbReference type="NCBI Taxonomy" id="670580"/>
    <lineage>
        <taxon>Eukaryota</taxon>
        <taxon>Fungi</taxon>
        <taxon>Dikarya</taxon>
        <taxon>Basidiomycota</taxon>
        <taxon>Agaricomycotina</taxon>
        <taxon>Agaricomycetes</taxon>
        <taxon>Polyporales</taxon>
        <taxon>Adustoporiaceae</taxon>
        <taxon>Rhodonia</taxon>
    </lineage>
</organism>
<name>A0A1X6MRK7_9APHY</name>
<dbReference type="PANTHER" id="PTHR19854:SF1">
    <property type="entry name" value="GUANINE NUCLEOTIDE-BINDING PROTEIN SUBUNIT BETA-LIKE PROTEIN 1"/>
    <property type="match status" value="1"/>
</dbReference>
<evidence type="ECO:0000256" key="2">
    <source>
        <dbReference type="ARBA" id="ARBA00022737"/>
    </source>
</evidence>
<dbReference type="RefSeq" id="XP_024335723.1">
    <property type="nucleotide sequence ID" value="XM_024482857.1"/>
</dbReference>
<reference evidence="6 7" key="1">
    <citation type="submission" date="2017-04" db="EMBL/GenBank/DDBJ databases">
        <title>Genome Sequence of the Model Brown-Rot Fungus Postia placenta SB12.</title>
        <authorList>
            <consortium name="DOE Joint Genome Institute"/>
            <person name="Gaskell J."/>
            <person name="Kersten P."/>
            <person name="Larrondo L.F."/>
            <person name="Canessa P."/>
            <person name="Martinez D."/>
            <person name="Hibbett D."/>
            <person name="Schmoll M."/>
            <person name="Kubicek C.P."/>
            <person name="Martinez A.T."/>
            <person name="Yadav J."/>
            <person name="Master E."/>
            <person name="Magnuson J.K."/>
            <person name="James T."/>
            <person name="Yaver D."/>
            <person name="Berka R."/>
            <person name="Labutti K."/>
            <person name="Lipzen A."/>
            <person name="Aerts A."/>
            <person name="Barry K."/>
            <person name="Henrissat B."/>
            <person name="Blanchette R."/>
            <person name="Grigoriev I."/>
            <person name="Cullen D."/>
        </authorList>
    </citation>
    <scope>NUCLEOTIDE SEQUENCE [LARGE SCALE GENOMIC DNA]</scope>
    <source>
        <strain evidence="6 7">MAD-698-R-SB12</strain>
    </source>
</reference>